<evidence type="ECO:0000256" key="1">
    <source>
        <dbReference type="SAM" id="MobiDB-lite"/>
    </source>
</evidence>
<name>A0A212CWR0_CEREH</name>
<gene>
    <name evidence="2" type="ORF">Celaphus_00005052</name>
</gene>
<dbReference type="EMBL" id="MKHE01000011">
    <property type="protein sequence ID" value="OWK10439.1"/>
    <property type="molecule type" value="Genomic_DNA"/>
</dbReference>
<proteinExistence type="predicted"/>
<organism evidence="2 3">
    <name type="scientific">Cervus elaphus hippelaphus</name>
    <name type="common">European red deer</name>
    <dbReference type="NCBI Taxonomy" id="46360"/>
    <lineage>
        <taxon>Eukaryota</taxon>
        <taxon>Metazoa</taxon>
        <taxon>Chordata</taxon>
        <taxon>Craniata</taxon>
        <taxon>Vertebrata</taxon>
        <taxon>Euteleostomi</taxon>
        <taxon>Mammalia</taxon>
        <taxon>Eutheria</taxon>
        <taxon>Laurasiatheria</taxon>
        <taxon>Artiodactyla</taxon>
        <taxon>Ruminantia</taxon>
        <taxon>Pecora</taxon>
        <taxon>Cervidae</taxon>
        <taxon>Cervinae</taxon>
        <taxon>Cervus</taxon>
    </lineage>
</organism>
<sequence>MPPHLDGRPSALGLGSQDLVPSLLAWPGPLRTRCCPLFPRPLPPDQPLPRPASSAPQQSASPRGLGPRETRCK</sequence>
<feature type="compositionally biased region" description="Pro residues" evidence="1">
    <location>
        <begin position="38"/>
        <end position="50"/>
    </location>
</feature>
<comment type="caution">
    <text evidence="2">The sequence shown here is derived from an EMBL/GenBank/DDBJ whole genome shotgun (WGS) entry which is preliminary data.</text>
</comment>
<evidence type="ECO:0000313" key="3">
    <source>
        <dbReference type="Proteomes" id="UP000242450"/>
    </source>
</evidence>
<accession>A0A212CWR0</accession>
<dbReference type="Proteomes" id="UP000242450">
    <property type="component" value="Chromosome 11"/>
</dbReference>
<protein>
    <submittedName>
        <fullName evidence="2">Uncharacterized protein</fullName>
    </submittedName>
</protein>
<reference evidence="2 3" key="1">
    <citation type="journal article" date="2018" name="Mol. Genet. Genomics">
        <title>The red deer Cervus elaphus genome CerEla1.0: sequencing, annotating, genes, and chromosomes.</title>
        <authorList>
            <person name="Bana N.A."/>
            <person name="Nyiri A."/>
            <person name="Nagy J."/>
            <person name="Frank K."/>
            <person name="Nagy T."/>
            <person name="Steger V."/>
            <person name="Schiller M."/>
            <person name="Lakatos P."/>
            <person name="Sugar L."/>
            <person name="Horn P."/>
            <person name="Barta E."/>
            <person name="Orosz L."/>
        </authorList>
    </citation>
    <scope>NUCLEOTIDE SEQUENCE [LARGE SCALE GENOMIC DNA]</scope>
    <source>
        <strain evidence="2">Hungarian</strain>
    </source>
</reference>
<feature type="region of interest" description="Disordered" evidence="1">
    <location>
        <begin position="37"/>
        <end position="73"/>
    </location>
</feature>
<evidence type="ECO:0000313" key="2">
    <source>
        <dbReference type="EMBL" id="OWK10439.1"/>
    </source>
</evidence>
<feature type="compositionally biased region" description="Low complexity" evidence="1">
    <location>
        <begin position="51"/>
        <end position="63"/>
    </location>
</feature>
<keyword evidence="3" id="KW-1185">Reference proteome</keyword>
<dbReference type="AlphaFoldDB" id="A0A212CWR0"/>